<organism evidence="1 2">
    <name type="scientific">Candidatus Woesebacteria bacterium CG22_combo_CG10-13_8_21_14_all_39_10</name>
    <dbReference type="NCBI Taxonomy" id="1975059"/>
    <lineage>
        <taxon>Bacteria</taxon>
        <taxon>Candidatus Woeseibacteriota</taxon>
    </lineage>
</organism>
<dbReference type="EMBL" id="PCSW01000077">
    <property type="protein sequence ID" value="PIP57544.1"/>
    <property type="molecule type" value="Genomic_DNA"/>
</dbReference>
<proteinExistence type="predicted"/>
<evidence type="ECO:0000313" key="2">
    <source>
        <dbReference type="Proteomes" id="UP000229847"/>
    </source>
</evidence>
<reference evidence="1 2" key="1">
    <citation type="submission" date="2017-09" db="EMBL/GenBank/DDBJ databases">
        <title>Depth-based differentiation of microbial function through sediment-hosted aquifers and enrichment of novel symbionts in the deep terrestrial subsurface.</title>
        <authorList>
            <person name="Probst A.J."/>
            <person name="Ladd B."/>
            <person name="Jarett J.K."/>
            <person name="Geller-Mcgrath D.E."/>
            <person name="Sieber C.M."/>
            <person name="Emerson J.B."/>
            <person name="Anantharaman K."/>
            <person name="Thomas B.C."/>
            <person name="Malmstrom R."/>
            <person name="Stieglmeier M."/>
            <person name="Klingl A."/>
            <person name="Woyke T."/>
            <person name="Ryan C.M."/>
            <person name="Banfield J.F."/>
        </authorList>
    </citation>
    <scope>NUCLEOTIDE SEQUENCE [LARGE SCALE GENOMIC DNA]</scope>
    <source>
        <strain evidence="1">CG22_combo_CG10-13_8_21_14_all_39_10</strain>
    </source>
</reference>
<name>A0A2H0BIV0_9BACT</name>
<evidence type="ECO:0000313" key="1">
    <source>
        <dbReference type="EMBL" id="PIP57544.1"/>
    </source>
</evidence>
<protein>
    <submittedName>
        <fullName evidence="1">Uncharacterized protein</fullName>
    </submittedName>
</protein>
<accession>A0A2H0BIV0</accession>
<comment type="caution">
    <text evidence="1">The sequence shown here is derived from an EMBL/GenBank/DDBJ whole genome shotgun (WGS) entry which is preliminary data.</text>
</comment>
<sequence length="197" mass="21052">MNKKAIALISVCILLLAAGGGYLIVSLKNKSGSFSAPVSESLTTKEIASADLEYSDASGFSFMYPKSLRVEDITPSDDSYYSKVSLTKSGGKLTVTVKDETAKTVDEFLKSDDYYKNAILSGATTLAGIPAKEYSLDAKKITIALKDGILYLIEGNKDTGFWEDIQAVVVSTFSFGLKDAGGSSDANTTYEAEEIVE</sequence>
<dbReference type="AlphaFoldDB" id="A0A2H0BIV0"/>
<dbReference type="Proteomes" id="UP000229847">
    <property type="component" value="Unassembled WGS sequence"/>
</dbReference>
<gene>
    <name evidence="1" type="ORF">COX03_02530</name>
</gene>